<accession>A0AAV4M1N1</accession>
<gene>
    <name evidence="2" type="ORF">BcabD6B2_53640</name>
</gene>
<name>A0AAV4M1N1_BABCB</name>
<dbReference type="RefSeq" id="XP_067717998.1">
    <property type="nucleotide sequence ID" value="XM_067861897.1"/>
</dbReference>
<evidence type="ECO:0000313" key="2">
    <source>
        <dbReference type="EMBL" id="GIX65929.1"/>
    </source>
</evidence>
<feature type="compositionally biased region" description="Gly residues" evidence="1">
    <location>
        <begin position="37"/>
        <end position="56"/>
    </location>
</feature>
<comment type="caution">
    <text evidence="2">The sequence shown here is derived from an EMBL/GenBank/DDBJ whole genome shotgun (WGS) entry which is preliminary data.</text>
</comment>
<feature type="compositionally biased region" description="Polar residues" evidence="1">
    <location>
        <begin position="1"/>
        <end position="18"/>
    </location>
</feature>
<feature type="region of interest" description="Disordered" evidence="1">
    <location>
        <begin position="1"/>
        <end position="57"/>
    </location>
</feature>
<reference evidence="2 3" key="1">
    <citation type="submission" date="2021-06" db="EMBL/GenBank/DDBJ databases">
        <title>Genome sequence of Babesia caballi.</title>
        <authorList>
            <person name="Yamagishi J."/>
            <person name="Kidaka T."/>
            <person name="Ochi A."/>
        </authorList>
    </citation>
    <scope>NUCLEOTIDE SEQUENCE [LARGE SCALE GENOMIC DNA]</scope>
    <source>
        <strain evidence="2">USDA-D6B2</strain>
    </source>
</reference>
<evidence type="ECO:0000256" key="1">
    <source>
        <dbReference type="SAM" id="MobiDB-lite"/>
    </source>
</evidence>
<dbReference type="AlphaFoldDB" id="A0AAV4M1N1"/>
<dbReference type="GeneID" id="94197410"/>
<protein>
    <submittedName>
        <fullName evidence="2">Uncharacterized protein</fullName>
    </submittedName>
</protein>
<keyword evidence="3" id="KW-1185">Reference proteome</keyword>
<organism evidence="2 3">
    <name type="scientific">Babesia caballi</name>
    <dbReference type="NCBI Taxonomy" id="5871"/>
    <lineage>
        <taxon>Eukaryota</taxon>
        <taxon>Sar</taxon>
        <taxon>Alveolata</taxon>
        <taxon>Apicomplexa</taxon>
        <taxon>Aconoidasida</taxon>
        <taxon>Piroplasmida</taxon>
        <taxon>Babesiidae</taxon>
        <taxon>Babesia</taxon>
    </lineage>
</organism>
<dbReference type="EMBL" id="BPLF01000005">
    <property type="protein sequence ID" value="GIX65929.1"/>
    <property type="molecule type" value="Genomic_DNA"/>
</dbReference>
<sequence>MSLLVTTTVGENNATMSRQKGAHKSAKAAKVEAVGATGQGGESRVAGEGGCGGVGGVDVVERSEVRGEEAALDTND</sequence>
<proteinExistence type="predicted"/>
<evidence type="ECO:0000313" key="3">
    <source>
        <dbReference type="Proteomes" id="UP001497744"/>
    </source>
</evidence>
<dbReference type="Proteomes" id="UP001497744">
    <property type="component" value="Unassembled WGS sequence"/>
</dbReference>